<dbReference type="GO" id="GO:0006355">
    <property type="term" value="P:regulation of DNA-templated transcription"/>
    <property type="evidence" value="ECO:0007669"/>
    <property type="project" value="InterPro"/>
</dbReference>
<dbReference type="InterPro" id="IPR009057">
    <property type="entry name" value="Homeodomain-like_sf"/>
</dbReference>
<dbReference type="PANTHER" id="PTHR32071">
    <property type="entry name" value="TRANSCRIPTIONAL REGULATORY PROTEIN"/>
    <property type="match status" value="1"/>
</dbReference>
<dbReference type="InterPro" id="IPR003593">
    <property type="entry name" value="AAA+_ATPase"/>
</dbReference>
<proteinExistence type="predicted"/>
<sequence length="462" mass="50257">MPRAAILVVDDEKNILSTLSRALRVEDFDVDVAGSAEIGLEKARVRAYDAYLVDVNMPGMDGLSLIRALRDAQIDAPVLVMSGQGTIETAVEATRLGAHDFLEKPIGTDRLLLSLERALQFTKLAHENESLRERVGEASGLIGESAPMRGLRDQISLAASASANVLIMGERGTGKELVAAAIHRGSKRNKGPFEKLNCAAVPSELIESELFGHEAGAFTGATKQRRGKFERATKGTLFLDEVGDMPSPMQAKLLRVLQEGEIERVGGGDLLKVDVRVVAATNKPLKKEIEEGRFRADLFDRLNVVPLRVPSLRERIEDVPVLAGHFLRIACAANDRRGKSFSEGALAQLGRHDFPGNVRELRNLVERLVILVPGDVIHESDVRAHVGQGGASTGGGYYRPGAHLEDMVKEAERDLVLRALEHHQGHITRTAADLGLERSHLYKKMKALGIRRDATGEVGGDE</sequence>
<evidence type="ECO:0000256" key="4">
    <source>
        <dbReference type="ARBA" id="ARBA00023125"/>
    </source>
</evidence>
<dbReference type="Pfam" id="PF00158">
    <property type="entry name" value="Sigma54_activat"/>
    <property type="match status" value="1"/>
</dbReference>
<dbReference type="RefSeq" id="WP_053236498.1">
    <property type="nucleotide sequence ID" value="NZ_CP011125.1"/>
</dbReference>
<dbReference type="PROSITE" id="PS50045">
    <property type="entry name" value="SIGMA54_INTERACT_4"/>
    <property type="match status" value="1"/>
</dbReference>
<dbReference type="InterPro" id="IPR001789">
    <property type="entry name" value="Sig_transdc_resp-reg_receiver"/>
</dbReference>
<evidence type="ECO:0000256" key="5">
    <source>
        <dbReference type="ARBA" id="ARBA00023163"/>
    </source>
</evidence>
<dbReference type="CDD" id="cd00009">
    <property type="entry name" value="AAA"/>
    <property type="match status" value="1"/>
</dbReference>
<evidence type="ECO:0000259" key="8">
    <source>
        <dbReference type="PROSITE" id="PS50110"/>
    </source>
</evidence>
<dbReference type="Pfam" id="PF02954">
    <property type="entry name" value="HTH_8"/>
    <property type="match status" value="1"/>
</dbReference>
<keyword evidence="1" id="KW-0547">Nucleotide-binding</keyword>
<dbReference type="Pfam" id="PF00072">
    <property type="entry name" value="Response_reg"/>
    <property type="match status" value="1"/>
</dbReference>
<keyword evidence="2" id="KW-0067">ATP-binding</keyword>
<accession>A0A0F6SGX5</accession>
<dbReference type="Gene3D" id="3.40.50.300">
    <property type="entry name" value="P-loop containing nucleotide triphosphate hydrolases"/>
    <property type="match status" value="1"/>
</dbReference>
<dbReference type="KEGG" id="samy:DB32_006603"/>
<dbReference type="GO" id="GO:0043565">
    <property type="term" value="F:sequence-specific DNA binding"/>
    <property type="evidence" value="ECO:0007669"/>
    <property type="project" value="InterPro"/>
</dbReference>
<dbReference type="OrthoDB" id="9814761at2"/>
<dbReference type="PROSITE" id="PS00688">
    <property type="entry name" value="SIGMA54_INTERACT_3"/>
    <property type="match status" value="1"/>
</dbReference>
<evidence type="ECO:0000313" key="10">
    <source>
        <dbReference type="Proteomes" id="UP000034883"/>
    </source>
</evidence>
<dbReference type="InterPro" id="IPR027417">
    <property type="entry name" value="P-loop_NTPase"/>
</dbReference>
<feature type="domain" description="Response regulatory" evidence="8">
    <location>
        <begin position="5"/>
        <end position="119"/>
    </location>
</feature>
<dbReference type="Pfam" id="PF25601">
    <property type="entry name" value="AAA_lid_14"/>
    <property type="match status" value="1"/>
</dbReference>
<dbReference type="SUPFAM" id="SSF52172">
    <property type="entry name" value="CheY-like"/>
    <property type="match status" value="1"/>
</dbReference>
<feature type="domain" description="Sigma-54 factor interaction" evidence="7">
    <location>
        <begin position="141"/>
        <end position="370"/>
    </location>
</feature>
<dbReference type="PRINTS" id="PR01590">
    <property type="entry name" value="HTHFIS"/>
</dbReference>
<dbReference type="SMART" id="SM00382">
    <property type="entry name" value="AAA"/>
    <property type="match status" value="1"/>
</dbReference>
<gene>
    <name evidence="9" type="ORF">DB32_006603</name>
</gene>
<dbReference type="PANTHER" id="PTHR32071:SF117">
    <property type="entry name" value="PTS-DEPENDENT DIHYDROXYACETONE KINASE OPERON REGULATORY PROTEIN-RELATED"/>
    <property type="match status" value="1"/>
</dbReference>
<organism evidence="9 10">
    <name type="scientific">Sandaracinus amylolyticus</name>
    <dbReference type="NCBI Taxonomy" id="927083"/>
    <lineage>
        <taxon>Bacteria</taxon>
        <taxon>Pseudomonadati</taxon>
        <taxon>Myxococcota</taxon>
        <taxon>Polyangia</taxon>
        <taxon>Polyangiales</taxon>
        <taxon>Sandaracinaceae</taxon>
        <taxon>Sandaracinus</taxon>
    </lineage>
</organism>
<dbReference type="Gene3D" id="3.40.50.2300">
    <property type="match status" value="1"/>
</dbReference>
<dbReference type="EMBL" id="CP011125">
    <property type="protein sequence ID" value="AKF09454.1"/>
    <property type="molecule type" value="Genomic_DNA"/>
</dbReference>
<dbReference type="GO" id="GO:0000160">
    <property type="term" value="P:phosphorelay signal transduction system"/>
    <property type="evidence" value="ECO:0007669"/>
    <property type="project" value="InterPro"/>
</dbReference>
<dbReference type="AlphaFoldDB" id="A0A0F6SGX5"/>
<keyword evidence="6" id="KW-0597">Phosphoprotein</keyword>
<evidence type="ECO:0000256" key="2">
    <source>
        <dbReference type="ARBA" id="ARBA00022840"/>
    </source>
</evidence>
<evidence type="ECO:0000259" key="7">
    <source>
        <dbReference type="PROSITE" id="PS50045"/>
    </source>
</evidence>
<dbReference type="InterPro" id="IPR002197">
    <property type="entry name" value="HTH_Fis"/>
</dbReference>
<keyword evidence="3" id="KW-0805">Transcription regulation</keyword>
<feature type="modified residue" description="4-aspartylphosphate" evidence="6">
    <location>
        <position position="54"/>
    </location>
</feature>
<dbReference type="Gene3D" id="1.10.8.60">
    <property type="match status" value="1"/>
</dbReference>
<evidence type="ECO:0000313" key="9">
    <source>
        <dbReference type="EMBL" id="AKF09454.1"/>
    </source>
</evidence>
<dbReference type="FunFam" id="3.40.50.300:FF:000006">
    <property type="entry name" value="DNA-binding transcriptional regulator NtrC"/>
    <property type="match status" value="1"/>
</dbReference>
<keyword evidence="5" id="KW-0804">Transcription</keyword>
<name>A0A0F6SGX5_9BACT</name>
<dbReference type="InterPro" id="IPR025944">
    <property type="entry name" value="Sigma_54_int_dom_CS"/>
</dbReference>
<dbReference type="Gene3D" id="1.10.10.60">
    <property type="entry name" value="Homeodomain-like"/>
    <property type="match status" value="1"/>
</dbReference>
<evidence type="ECO:0000256" key="6">
    <source>
        <dbReference type="PROSITE-ProRule" id="PRU00169"/>
    </source>
</evidence>
<evidence type="ECO:0000256" key="3">
    <source>
        <dbReference type="ARBA" id="ARBA00023015"/>
    </source>
</evidence>
<protein>
    <submittedName>
        <fullName evidence="9">C4-dicarboxylate transport transcriptional regulatory protein</fullName>
    </submittedName>
</protein>
<dbReference type="PROSITE" id="PS50110">
    <property type="entry name" value="RESPONSE_REGULATORY"/>
    <property type="match status" value="1"/>
</dbReference>
<dbReference type="SUPFAM" id="SSF46689">
    <property type="entry name" value="Homeodomain-like"/>
    <property type="match status" value="1"/>
</dbReference>
<dbReference type="InterPro" id="IPR058031">
    <property type="entry name" value="AAA_lid_NorR"/>
</dbReference>
<dbReference type="SUPFAM" id="SSF52540">
    <property type="entry name" value="P-loop containing nucleoside triphosphate hydrolases"/>
    <property type="match status" value="1"/>
</dbReference>
<dbReference type="GO" id="GO:0005524">
    <property type="term" value="F:ATP binding"/>
    <property type="evidence" value="ECO:0007669"/>
    <property type="project" value="UniProtKB-KW"/>
</dbReference>
<reference evidence="9 10" key="1">
    <citation type="submission" date="2015-03" db="EMBL/GenBank/DDBJ databases">
        <title>Genome assembly of Sandaracinus amylolyticus DSM 53668.</title>
        <authorList>
            <person name="Sharma G."/>
            <person name="Subramanian S."/>
        </authorList>
    </citation>
    <scope>NUCLEOTIDE SEQUENCE [LARGE SCALE GENOMIC DNA]</scope>
    <source>
        <strain evidence="9 10">DSM 53668</strain>
    </source>
</reference>
<keyword evidence="10" id="KW-1185">Reference proteome</keyword>
<dbReference type="STRING" id="927083.DB32_006603"/>
<dbReference type="SMART" id="SM00448">
    <property type="entry name" value="REC"/>
    <property type="match status" value="1"/>
</dbReference>
<dbReference type="InterPro" id="IPR011006">
    <property type="entry name" value="CheY-like_superfamily"/>
</dbReference>
<dbReference type="InterPro" id="IPR002078">
    <property type="entry name" value="Sigma_54_int"/>
</dbReference>
<keyword evidence="4" id="KW-0238">DNA-binding</keyword>
<dbReference type="Proteomes" id="UP000034883">
    <property type="component" value="Chromosome"/>
</dbReference>
<evidence type="ECO:0000256" key="1">
    <source>
        <dbReference type="ARBA" id="ARBA00022741"/>
    </source>
</evidence>